<keyword evidence="1" id="KW-1188">Viral release from host cell</keyword>
<comment type="caution">
    <text evidence="4">The sequence shown here is derived from an EMBL/GenBank/DDBJ whole genome shotgun (WGS) entry which is preliminary data.</text>
</comment>
<feature type="domain" description="Phage tail tape measure protein" evidence="3">
    <location>
        <begin position="259"/>
        <end position="451"/>
    </location>
</feature>
<evidence type="ECO:0000259" key="3">
    <source>
        <dbReference type="Pfam" id="PF10145"/>
    </source>
</evidence>
<dbReference type="AlphaFoldDB" id="A0A844FGK6"/>
<dbReference type="PANTHER" id="PTHR37813:SF1">
    <property type="entry name" value="FELS-2 PROPHAGE PROTEIN"/>
    <property type="match status" value="1"/>
</dbReference>
<evidence type="ECO:0000313" key="5">
    <source>
        <dbReference type="Proteomes" id="UP000462760"/>
    </source>
</evidence>
<dbReference type="Pfam" id="PF10145">
    <property type="entry name" value="PhageMin_Tail"/>
    <property type="match status" value="1"/>
</dbReference>
<feature type="coiled-coil region" evidence="2">
    <location>
        <begin position="765"/>
        <end position="792"/>
    </location>
</feature>
<reference evidence="4 5" key="1">
    <citation type="submission" date="2019-08" db="EMBL/GenBank/DDBJ databases">
        <title>In-depth cultivation of the pig gut microbiome towards novel bacterial diversity and tailored functional studies.</title>
        <authorList>
            <person name="Wylensek D."/>
            <person name="Hitch T.C.A."/>
            <person name="Clavel T."/>
        </authorList>
    </citation>
    <scope>NUCLEOTIDE SEQUENCE [LARGE SCALE GENOMIC DNA]</scope>
    <source>
        <strain evidence="4 5">Med78-601-WT-4W-RMD-3</strain>
    </source>
</reference>
<dbReference type="Proteomes" id="UP000462760">
    <property type="component" value="Unassembled WGS sequence"/>
</dbReference>
<accession>A0A844FGK6</accession>
<gene>
    <name evidence="4" type="ORF">FYJ27_05400</name>
</gene>
<feature type="coiled-coil region" evidence="2">
    <location>
        <begin position="101"/>
        <end position="184"/>
    </location>
</feature>
<name>A0A844FGK6_9FIRM</name>
<keyword evidence="2" id="KW-0175">Coiled coil</keyword>
<dbReference type="PANTHER" id="PTHR37813">
    <property type="entry name" value="FELS-2 PROPHAGE PROTEIN"/>
    <property type="match status" value="1"/>
</dbReference>
<dbReference type="NCBIfam" id="TIGR01760">
    <property type="entry name" value="tape_meas_TP901"/>
    <property type="match status" value="1"/>
</dbReference>
<organism evidence="4 5">
    <name type="scientific">Anaerosalibacter bizertensis</name>
    <dbReference type="NCBI Taxonomy" id="932217"/>
    <lineage>
        <taxon>Bacteria</taxon>
        <taxon>Bacillati</taxon>
        <taxon>Bacillota</taxon>
        <taxon>Tissierellia</taxon>
        <taxon>Tissierellales</taxon>
        <taxon>Sporanaerobacteraceae</taxon>
        <taxon>Anaerosalibacter</taxon>
    </lineage>
</organism>
<dbReference type="InterPro" id="IPR010090">
    <property type="entry name" value="Phage_tape_meas"/>
</dbReference>
<evidence type="ECO:0000256" key="2">
    <source>
        <dbReference type="SAM" id="Coils"/>
    </source>
</evidence>
<protein>
    <submittedName>
        <fullName evidence="4">Phage tail tape measure protein</fullName>
    </submittedName>
</protein>
<proteinExistence type="predicted"/>
<sequence>MASNVEKRITAKMVLENSQFNQSIKGTNAQLRLAQAELKNASSSVGVFGRDSERLGSVQEALAKQVDLHSKKVDLYKKSIEETSTKMNDNIKERDKLGVSLEKANKKYDEAVKLYGKESEEAKKAKEEVDRLKEEYEKKEKAIESNAKQIQNYETNLNKAEAQMNKTQAELKKVNEELARNENKWIKASESLKKSSEKMKEVGGAAEAAGDKVLKLSAPMIGAGAASLKFATEFEDSVAKVSTIADEAEVPIDELRVGILKLSDDTGIASAEIANNVYDAISAGQKTGDAVNFVSRSTKLAKAGFAEAGDSLDILTTIMNAYKLESQEVGKVSDMLIATQNEGKVTVGELSSVMGKMIPTAVATNTNLTNVTAGYALLTKNGIKAAESTTYMNSMLNEVSKSGTKADKALKEMSGKSFSDLMKEGKNLSDVLNILNEYAKKNNLSLKDMFGSAEAGKAALVLATNSGEDFNEMLGKMEKSAGATDKAFDKVTNTTGERFKKSLNEMKNQSIRFGDAIAPLMDRASQGISKISDKLGQLDDKQIQNIVSLGKFVVGAGLALKIGGKATVGLGNIVGGLSKVTGWLGKSTLATKGVGTAVKGVGVATGGATKGVGALGLAAKASTLLLNPWTLAIAGVGVGAVALKKHLEKDAVPAVDLFADKTEKSVETVKGANGQLQTNVKETTIKISQATKEQLGAYMELDEQAQQSLQNLYVNSTTITQETADSMVNTYSQMGEQIKQGMDEKYNQQLDNMKIFFENSKNITKEEQQQMLESMNENNENQKNIIEQGTNQINEIWKRASDEKRDITKEEQQLINQIQENMRTSAVKTLSKSELEQKVIMERLKGHGKRISTEQASAIIKQAERQRKDSVKKANQQYEQTVRNIIKMRDENKTITADQADKMIKEAERQRKESIKKADDQKTQVVKKIKDMNRDVVDNVDTETGKVLTKWDKLKRWWDEWKPSKKWFSFGTKEEKPGKNWTGTNYWRGGLTYLHDRPGNSTNYELYDLPRGTRIYNHDASQDLVMKTAEQVATKVANSVLKNAQGGPNGVTVVQHIYSKTDSPAETQRLSRKEYQKFTFELGR</sequence>
<evidence type="ECO:0000313" key="4">
    <source>
        <dbReference type="EMBL" id="MSS43167.1"/>
    </source>
</evidence>
<feature type="coiled-coil region" evidence="2">
    <location>
        <begin position="860"/>
        <end position="935"/>
    </location>
</feature>
<evidence type="ECO:0000256" key="1">
    <source>
        <dbReference type="ARBA" id="ARBA00022612"/>
    </source>
</evidence>
<dbReference type="EMBL" id="VULR01000006">
    <property type="protein sequence ID" value="MSS43167.1"/>
    <property type="molecule type" value="Genomic_DNA"/>
</dbReference>